<dbReference type="Proteomes" id="UP001056778">
    <property type="component" value="Chromosome 9"/>
</dbReference>
<keyword evidence="1" id="KW-0406">Ion transport</keyword>
<accession>A0ACB9SJA6</accession>
<comment type="caution">
    <text evidence="1">The sequence shown here is derived from an EMBL/GenBank/DDBJ whole genome shotgun (WGS) entry which is preliminary data.</text>
</comment>
<proteinExistence type="predicted"/>
<reference evidence="1" key="1">
    <citation type="submission" date="2022-04" db="EMBL/GenBank/DDBJ databases">
        <title>Chromosome-scale genome assembly of Holotrichia oblita Faldermann.</title>
        <authorList>
            <person name="Rongchong L."/>
        </authorList>
    </citation>
    <scope>NUCLEOTIDE SEQUENCE</scope>
    <source>
        <strain evidence="1">81SQS9</strain>
    </source>
</reference>
<keyword evidence="1" id="KW-0813">Transport</keyword>
<evidence type="ECO:0000313" key="1">
    <source>
        <dbReference type="EMBL" id="KAI4454878.1"/>
    </source>
</evidence>
<name>A0ACB9SJA6_HOLOL</name>
<evidence type="ECO:0000313" key="2">
    <source>
        <dbReference type="Proteomes" id="UP001056778"/>
    </source>
</evidence>
<keyword evidence="1" id="KW-0407">Ion channel</keyword>
<gene>
    <name evidence="1" type="ORF">MML48_9g00002185</name>
</gene>
<keyword evidence="2" id="KW-1185">Reference proteome</keyword>
<dbReference type="EMBL" id="CM043023">
    <property type="protein sequence ID" value="KAI4454878.1"/>
    <property type="molecule type" value="Genomic_DNA"/>
</dbReference>
<organism evidence="1 2">
    <name type="scientific">Holotrichia oblita</name>
    <name type="common">Chafer beetle</name>
    <dbReference type="NCBI Taxonomy" id="644536"/>
    <lineage>
        <taxon>Eukaryota</taxon>
        <taxon>Metazoa</taxon>
        <taxon>Ecdysozoa</taxon>
        <taxon>Arthropoda</taxon>
        <taxon>Hexapoda</taxon>
        <taxon>Insecta</taxon>
        <taxon>Pterygota</taxon>
        <taxon>Neoptera</taxon>
        <taxon>Endopterygota</taxon>
        <taxon>Coleoptera</taxon>
        <taxon>Polyphaga</taxon>
        <taxon>Scarabaeiformia</taxon>
        <taxon>Scarabaeidae</taxon>
        <taxon>Melolonthinae</taxon>
        <taxon>Holotrichia</taxon>
    </lineage>
</organism>
<sequence>MERQRSIRRRRRNEKNFAKKCKEYFRSFIAFMFSNVGIIGLVVSQANVGYAIAGAFIFIYIEEGYRPPQNLTIGHNMTLYRNRTVVHLWDMTVSMNVFNKTYWRQQITKELLDYQGNITRAIKDKGYDGREESTKTWSISVAFLYSLTVITTIGYGNIVPKTDWGKVTTIIYAIIGMPLFLLYLSNIGDIMARSFKWLYATCCLCKGCPKISQRREERKQRKLQQRMEMEDIPYGSEASEDSWQEEVIHKFRSAVATIRYCFRCGR</sequence>
<protein>
    <submittedName>
        <fullName evidence="1">Potassium channel subfamily k</fullName>
    </submittedName>
</protein>